<evidence type="ECO:0000256" key="6">
    <source>
        <dbReference type="ARBA" id="ARBA00022723"/>
    </source>
</evidence>
<feature type="domain" description="Nucleoside diphosphate kinase-like" evidence="14">
    <location>
        <begin position="3"/>
        <end position="153"/>
    </location>
</feature>
<sequence length="163" mass="18360">MEKEKTLVLIKPDGVERGLAGEVIKRLENRGLKIVAMKMIRPSADLMDKHYFDVGERHGEKIKKGMVDYMSSGPVVAMVVEGVDAINVVRSTVGSTYPNESPLGTIRGDFCHISKDYANSNGLVVKNLVHASAKPEEAEMELNLWFKPEEYIEYKRTGEEYIW</sequence>
<keyword evidence="10" id="KW-0460">Magnesium</keyword>
<evidence type="ECO:0000259" key="14">
    <source>
        <dbReference type="SMART" id="SM00562"/>
    </source>
</evidence>
<protein>
    <recommendedName>
        <fullName evidence="4">Nucleoside diphosphate kinase</fullName>
        <ecNumber evidence="3">2.7.4.6</ecNumber>
    </recommendedName>
</protein>
<evidence type="ECO:0000256" key="11">
    <source>
        <dbReference type="ARBA" id="ARBA00023080"/>
    </source>
</evidence>
<evidence type="ECO:0000256" key="1">
    <source>
        <dbReference type="ARBA" id="ARBA00001946"/>
    </source>
</evidence>
<gene>
    <name evidence="15" type="ORF">ENT43_02560</name>
</gene>
<dbReference type="PANTHER" id="PTHR11349">
    <property type="entry name" value="NUCLEOSIDE DIPHOSPHATE KINASE"/>
    <property type="match status" value="1"/>
</dbReference>
<evidence type="ECO:0000256" key="4">
    <source>
        <dbReference type="ARBA" id="ARBA00017632"/>
    </source>
</evidence>
<keyword evidence="7" id="KW-0547">Nucleotide-binding</keyword>
<dbReference type="GO" id="GO:0004550">
    <property type="term" value="F:nucleoside diphosphate kinase activity"/>
    <property type="evidence" value="ECO:0007669"/>
    <property type="project" value="UniProtKB-EC"/>
</dbReference>
<keyword evidence="8 15" id="KW-0418">Kinase</keyword>
<comment type="caution">
    <text evidence="12">Lacks conserved residue(s) required for the propagation of feature annotation.</text>
</comment>
<dbReference type="Gene3D" id="3.30.70.141">
    <property type="entry name" value="Nucleoside diphosphate kinase-like domain"/>
    <property type="match status" value="1"/>
</dbReference>
<evidence type="ECO:0000256" key="3">
    <source>
        <dbReference type="ARBA" id="ARBA00012966"/>
    </source>
</evidence>
<dbReference type="AlphaFoldDB" id="A0A7C4R5A4"/>
<dbReference type="Pfam" id="PF00334">
    <property type="entry name" value="NDK"/>
    <property type="match status" value="1"/>
</dbReference>
<evidence type="ECO:0000256" key="2">
    <source>
        <dbReference type="ARBA" id="ARBA00008142"/>
    </source>
</evidence>
<evidence type="ECO:0000256" key="8">
    <source>
        <dbReference type="ARBA" id="ARBA00022777"/>
    </source>
</evidence>
<evidence type="ECO:0000256" key="9">
    <source>
        <dbReference type="ARBA" id="ARBA00022840"/>
    </source>
</evidence>
<reference evidence="15" key="1">
    <citation type="journal article" date="2020" name="mSystems">
        <title>Genome- and Community-Level Interaction Insights into Carbon Utilization and Element Cycling Functions of Hydrothermarchaeota in Hydrothermal Sediment.</title>
        <authorList>
            <person name="Zhou Z."/>
            <person name="Liu Y."/>
            <person name="Xu W."/>
            <person name="Pan J."/>
            <person name="Luo Z.H."/>
            <person name="Li M."/>
        </authorList>
    </citation>
    <scope>NUCLEOTIDE SEQUENCE [LARGE SCALE GENOMIC DNA]</scope>
    <source>
        <strain evidence="15">SpSt-579</strain>
    </source>
</reference>
<accession>A0A7C4R5A4</accession>
<dbReference type="InterPro" id="IPR036850">
    <property type="entry name" value="NDK-like_dom_sf"/>
</dbReference>
<comment type="similarity">
    <text evidence="2 12 13">Belongs to the NDK family.</text>
</comment>
<evidence type="ECO:0000256" key="10">
    <source>
        <dbReference type="ARBA" id="ARBA00022842"/>
    </source>
</evidence>
<dbReference type="EMBL" id="DSYQ01000010">
    <property type="protein sequence ID" value="HGT71119.1"/>
    <property type="molecule type" value="Genomic_DNA"/>
</dbReference>
<dbReference type="FunFam" id="3.30.70.141:FF:000003">
    <property type="entry name" value="Nucleoside diphosphate kinase"/>
    <property type="match status" value="1"/>
</dbReference>
<dbReference type="GO" id="GO:0005524">
    <property type="term" value="F:ATP binding"/>
    <property type="evidence" value="ECO:0007669"/>
    <property type="project" value="UniProtKB-KW"/>
</dbReference>
<dbReference type="SUPFAM" id="SSF54919">
    <property type="entry name" value="Nucleoside diphosphate kinase, NDK"/>
    <property type="match status" value="1"/>
</dbReference>
<evidence type="ECO:0000256" key="7">
    <source>
        <dbReference type="ARBA" id="ARBA00022741"/>
    </source>
</evidence>
<evidence type="ECO:0000313" key="15">
    <source>
        <dbReference type="EMBL" id="HGT71119.1"/>
    </source>
</evidence>
<proteinExistence type="inferred from homology"/>
<dbReference type="InterPro" id="IPR034907">
    <property type="entry name" value="NDK-like_dom"/>
</dbReference>
<comment type="caution">
    <text evidence="15">The sequence shown here is derived from an EMBL/GenBank/DDBJ whole genome shotgun (WGS) entry which is preliminary data.</text>
</comment>
<dbReference type="SMART" id="SM00562">
    <property type="entry name" value="NDK"/>
    <property type="match status" value="1"/>
</dbReference>
<dbReference type="GO" id="GO:0046872">
    <property type="term" value="F:metal ion binding"/>
    <property type="evidence" value="ECO:0007669"/>
    <property type="project" value="UniProtKB-KW"/>
</dbReference>
<keyword evidence="5" id="KW-0808">Transferase</keyword>
<keyword evidence="11" id="KW-0546">Nucleotide metabolism</keyword>
<evidence type="ECO:0000256" key="5">
    <source>
        <dbReference type="ARBA" id="ARBA00022679"/>
    </source>
</evidence>
<evidence type="ECO:0000256" key="12">
    <source>
        <dbReference type="PROSITE-ProRule" id="PRU00706"/>
    </source>
</evidence>
<dbReference type="CDD" id="cd04413">
    <property type="entry name" value="NDPk_I"/>
    <property type="match status" value="1"/>
</dbReference>
<organism evidence="15">
    <name type="scientific">candidate division CPR3 bacterium</name>
    <dbReference type="NCBI Taxonomy" id="2268181"/>
    <lineage>
        <taxon>Bacteria</taxon>
        <taxon>Bacteria division CPR3</taxon>
    </lineage>
</organism>
<comment type="cofactor">
    <cofactor evidence="1">
        <name>Mg(2+)</name>
        <dbReference type="ChEBI" id="CHEBI:18420"/>
    </cofactor>
</comment>
<evidence type="ECO:0000256" key="13">
    <source>
        <dbReference type="RuleBase" id="RU004011"/>
    </source>
</evidence>
<keyword evidence="6" id="KW-0479">Metal-binding</keyword>
<dbReference type="GO" id="GO:0006228">
    <property type="term" value="P:UTP biosynthetic process"/>
    <property type="evidence" value="ECO:0007669"/>
    <property type="project" value="InterPro"/>
</dbReference>
<name>A0A7C4R5A4_UNCC3</name>
<dbReference type="GO" id="GO:0006241">
    <property type="term" value="P:CTP biosynthetic process"/>
    <property type="evidence" value="ECO:0007669"/>
    <property type="project" value="InterPro"/>
</dbReference>
<dbReference type="PRINTS" id="PR01243">
    <property type="entry name" value="NUCDPKINASE"/>
</dbReference>
<dbReference type="EC" id="2.7.4.6" evidence="3"/>
<dbReference type="InterPro" id="IPR001564">
    <property type="entry name" value="Nucleoside_diP_kinase"/>
</dbReference>
<dbReference type="GO" id="GO:0006183">
    <property type="term" value="P:GTP biosynthetic process"/>
    <property type="evidence" value="ECO:0007669"/>
    <property type="project" value="InterPro"/>
</dbReference>
<keyword evidence="9" id="KW-0067">ATP-binding</keyword>
<dbReference type="PROSITE" id="PS51374">
    <property type="entry name" value="NDPK_LIKE"/>
    <property type="match status" value="1"/>
</dbReference>